<evidence type="ECO:0000256" key="1">
    <source>
        <dbReference type="ARBA" id="ARBA00000085"/>
    </source>
</evidence>
<dbReference type="PANTHER" id="PTHR45339:SF1">
    <property type="entry name" value="HYBRID SIGNAL TRANSDUCTION HISTIDINE KINASE J"/>
    <property type="match status" value="1"/>
</dbReference>
<keyword evidence="6" id="KW-0175">Coiled coil</keyword>
<proteinExistence type="predicted"/>
<dbReference type="AlphaFoldDB" id="A0A5B7YGU3"/>
<organism evidence="10 11">
    <name type="scientific">Salinimonas iocasae</name>
    <dbReference type="NCBI Taxonomy" id="2572577"/>
    <lineage>
        <taxon>Bacteria</taxon>
        <taxon>Pseudomonadati</taxon>
        <taxon>Pseudomonadota</taxon>
        <taxon>Gammaproteobacteria</taxon>
        <taxon>Alteromonadales</taxon>
        <taxon>Alteromonadaceae</taxon>
        <taxon>Alteromonas/Salinimonas group</taxon>
        <taxon>Salinimonas</taxon>
    </lineage>
</organism>
<dbReference type="SMART" id="SM00388">
    <property type="entry name" value="HisKA"/>
    <property type="match status" value="1"/>
</dbReference>
<feature type="transmembrane region" description="Helical" evidence="7">
    <location>
        <begin position="35"/>
        <end position="60"/>
    </location>
</feature>
<dbReference type="Pfam" id="PF02518">
    <property type="entry name" value="HATPase_c"/>
    <property type="match status" value="1"/>
</dbReference>
<dbReference type="SUPFAM" id="SSF55874">
    <property type="entry name" value="ATPase domain of HSP90 chaperone/DNA topoisomerase II/histidine kinase"/>
    <property type="match status" value="1"/>
</dbReference>
<dbReference type="InterPro" id="IPR003661">
    <property type="entry name" value="HisK_dim/P_dom"/>
</dbReference>
<dbReference type="OrthoDB" id="9810730at2"/>
<dbReference type="InterPro" id="IPR005467">
    <property type="entry name" value="His_kinase_dom"/>
</dbReference>
<feature type="modified residue" description="4-aspartylphosphate" evidence="5">
    <location>
        <position position="848"/>
    </location>
</feature>
<dbReference type="CDD" id="cd12914">
    <property type="entry name" value="PDC1_DGC_like"/>
    <property type="match status" value="1"/>
</dbReference>
<dbReference type="Pfam" id="PF00512">
    <property type="entry name" value="HisKA"/>
    <property type="match status" value="1"/>
</dbReference>
<feature type="transmembrane region" description="Helical" evidence="7">
    <location>
        <begin position="91"/>
        <end position="115"/>
    </location>
</feature>
<dbReference type="PRINTS" id="PR00344">
    <property type="entry name" value="BCTRLSENSOR"/>
</dbReference>
<dbReference type="SMART" id="SM00448">
    <property type="entry name" value="REC"/>
    <property type="match status" value="1"/>
</dbReference>
<evidence type="ECO:0000256" key="4">
    <source>
        <dbReference type="ARBA" id="ARBA00023012"/>
    </source>
</evidence>
<dbReference type="GO" id="GO:0000155">
    <property type="term" value="F:phosphorelay sensor kinase activity"/>
    <property type="evidence" value="ECO:0007669"/>
    <property type="project" value="InterPro"/>
</dbReference>
<evidence type="ECO:0000256" key="5">
    <source>
        <dbReference type="PROSITE-ProRule" id="PRU00169"/>
    </source>
</evidence>
<feature type="transmembrane region" description="Helical" evidence="7">
    <location>
        <begin position="122"/>
        <end position="145"/>
    </location>
</feature>
<evidence type="ECO:0000313" key="11">
    <source>
        <dbReference type="Proteomes" id="UP000304912"/>
    </source>
</evidence>
<dbReference type="EC" id="2.7.13.3" evidence="2"/>
<keyword evidence="7" id="KW-0812">Transmembrane</keyword>
<evidence type="ECO:0000259" key="8">
    <source>
        <dbReference type="PROSITE" id="PS50109"/>
    </source>
</evidence>
<dbReference type="FunFam" id="3.30.565.10:FF:000010">
    <property type="entry name" value="Sensor histidine kinase RcsC"/>
    <property type="match status" value="1"/>
</dbReference>
<sequence length="918" mass="100691">MQSVVVAVALAILGAVVNFLPEPIITEGVATFGGIFAIASALLFPSRVSVPLIAVIFAPLWWRYDNYLSLLILSLQPVIASLTCYKKGHFRILMVAGLGWSLVALPALLFIQYILHEQIFVVALTSAVVTWLSGITAVVCGHLIYLTVFAVRPLSGMQPVSFSPLLTYFFAAVFFTGNLVVNYLHINSVQVDQMSDIELYMRQRTQVLSEQLDSFIARHRAAIIQNAGILSSQTDNQAQLLPLLAQANPDFLTLLIADGNGEITHAFPRSVLQRANKVGLTNVKQRQYFAAVESSNAPFISEVFKGRGFGDDIIVAISAPVIDEQKQFRGILEGSLSLQSFAYFDAQNIPGFAMLIQDANDKVIYASPALGLAPMSLPQFDVCQEQYCAGLFQLNSKIWLNETEPLATNNWKVSLYYDVMWYERLIGEYMLRALALLIVVCLLGIIAGFGIAWLLAGPLKNLAEHFKNLNPAMDGTLGIDHDSRLYLQEISALDEAFSQLQQRLRYAFGKLASANQRHQQLNNQLEELNTSLESRVKEKTNSLEDALLEAQKASKAKTEFLANMSHEIRTPMNGIIGNCDNLLQQSLDEVTHRRVNTIAQSASQLLMILDAILDLSKIEAGKMTTESVNFNLPDLLNNALATYQQSARQRSNRLMANLGKIPAYVNGDPGKISQILNNLLSNAIKFTSEGTVTLQAAFNENMLTLTVSDTGIGISEDNQQQIFNEFEQADASTTRHYGGTGLGLAITQKLVKLLNGMITVNSQPGQGATFTVHLPLNVSAEPQQGQVSPVAATIKPNAMILVVEDNDVNAQIVIDMLSHFGAKSMRVAEGETALRVLAKRKFDVILMDCQMPVKDGFETTRSLRSEPGPNQNTPVIALTANAFNEDRDACLAAGMNLHLSKPIKRERLIAALSQFIAG</sequence>
<dbReference type="SMART" id="SM00387">
    <property type="entry name" value="HATPase_c"/>
    <property type="match status" value="1"/>
</dbReference>
<feature type="transmembrane region" description="Helical" evidence="7">
    <location>
        <begin position="165"/>
        <end position="184"/>
    </location>
</feature>
<dbReference type="SUPFAM" id="SSF47384">
    <property type="entry name" value="Homodimeric domain of signal transducing histidine kinase"/>
    <property type="match status" value="1"/>
</dbReference>
<feature type="domain" description="Histidine kinase" evidence="8">
    <location>
        <begin position="563"/>
        <end position="778"/>
    </location>
</feature>
<dbReference type="Gene3D" id="3.30.565.10">
    <property type="entry name" value="Histidine kinase-like ATPase, C-terminal domain"/>
    <property type="match status" value="1"/>
</dbReference>
<evidence type="ECO:0000256" key="3">
    <source>
        <dbReference type="ARBA" id="ARBA00022553"/>
    </source>
</evidence>
<dbReference type="InterPro" id="IPR011006">
    <property type="entry name" value="CheY-like_superfamily"/>
</dbReference>
<keyword evidence="11" id="KW-1185">Reference proteome</keyword>
<dbReference type="SUPFAM" id="SSF52172">
    <property type="entry name" value="CheY-like"/>
    <property type="match status" value="1"/>
</dbReference>
<dbReference type="InterPro" id="IPR001789">
    <property type="entry name" value="Sig_transdc_resp-reg_receiver"/>
</dbReference>
<dbReference type="KEGG" id="salk:FBQ74_15240"/>
<gene>
    <name evidence="10" type="ORF">FBQ74_15240</name>
</gene>
<evidence type="ECO:0000256" key="2">
    <source>
        <dbReference type="ARBA" id="ARBA00012438"/>
    </source>
</evidence>
<comment type="catalytic activity">
    <reaction evidence="1">
        <text>ATP + protein L-histidine = ADP + protein N-phospho-L-histidine.</text>
        <dbReference type="EC" id="2.7.13.3"/>
    </reaction>
</comment>
<dbReference type="Proteomes" id="UP000304912">
    <property type="component" value="Chromosome"/>
</dbReference>
<dbReference type="Gene3D" id="1.10.287.130">
    <property type="match status" value="1"/>
</dbReference>
<feature type="domain" description="Response regulatory" evidence="9">
    <location>
        <begin position="799"/>
        <end position="916"/>
    </location>
</feature>
<name>A0A5B7YGU3_9ALTE</name>
<dbReference type="InterPro" id="IPR036890">
    <property type="entry name" value="HATPase_C_sf"/>
</dbReference>
<dbReference type="PANTHER" id="PTHR45339">
    <property type="entry name" value="HYBRID SIGNAL TRANSDUCTION HISTIDINE KINASE J"/>
    <property type="match status" value="1"/>
</dbReference>
<protein>
    <recommendedName>
        <fullName evidence="2">histidine kinase</fullName>
        <ecNumber evidence="2">2.7.13.3</ecNumber>
    </recommendedName>
</protein>
<feature type="transmembrane region" description="Helical" evidence="7">
    <location>
        <begin position="434"/>
        <end position="456"/>
    </location>
</feature>
<dbReference type="CDD" id="cd17546">
    <property type="entry name" value="REC_hyHK_CKI1_RcsC-like"/>
    <property type="match status" value="1"/>
</dbReference>
<dbReference type="CDD" id="cd16922">
    <property type="entry name" value="HATPase_EvgS-ArcB-TorS-like"/>
    <property type="match status" value="1"/>
</dbReference>
<dbReference type="PROSITE" id="PS50109">
    <property type="entry name" value="HIS_KIN"/>
    <property type="match status" value="1"/>
</dbReference>
<keyword evidence="3 5" id="KW-0597">Phosphoprotein</keyword>
<dbReference type="InterPro" id="IPR036097">
    <property type="entry name" value="HisK_dim/P_sf"/>
</dbReference>
<dbReference type="PROSITE" id="PS50110">
    <property type="entry name" value="RESPONSE_REGULATORY"/>
    <property type="match status" value="1"/>
</dbReference>
<dbReference type="RefSeq" id="WP_139757471.1">
    <property type="nucleotide sequence ID" value="NZ_CP039852.1"/>
</dbReference>
<dbReference type="Gene3D" id="3.40.50.2300">
    <property type="match status" value="1"/>
</dbReference>
<dbReference type="Gene3D" id="3.30.450.20">
    <property type="entry name" value="PAS domain"/>
    <property type="match status" value="1"/>
</dbReference>
<evidence type="ECO:0000259" key="9">
    <source>
        <dbReference type="PROSITE" id="PS50110"/>
    </source>
</evidence>
<keyword evidence="4" id="KW-0902">Two-component regulatory system</keyword>
<evidence type="ECO:0000256" key="6">
    <source>
        <dbReference type="SAM" id="Coils"/>
    </source>
</evidence>
<feature type="transmembrane region" description="Helical" evidence="7">
    <location>
        <begin position="67"/>
        <end position="85"/>
    </location>
</feature>
<evidence type="ECO:0000313" key="10">
    <source>
        <dbReference type="EMBL" id="QCZ94735.1"/>
    </source>
</evidence>
<dbReference type="CDD" id="cd00082">
    <property type="entry name" value="HisKA"/>
    <property type="match status" value="1"/>
</dbReference>
<keyword evidence="7" id="KW-0472">Membrane</keyword>
<dbReference type="InterPro" id="IPR003594">
    <property type="entry name" value="HATPase_dom"/>
</dbReference>
<dbReference type="Pfam" id="PF00072">
    <property type="entry name" value="Response_reg"/>
    <property type="match status" value="1"/>
</dbReference>
<accession>A0A5B7YGU3</accession>
<dbReference type="EMBL" id="CP039852">
    <property type="protein sequence ID" value="QCZ94735.1"/>
    <property type="molecule type" value="Genomic_DNA"/>
</dbReference>
<dbReference type="InterPro" id="IPR004358">
    <property type="entry name" value="Sig_transdc_His_kin-like_C"/>
</dbReference>
<reference evidence="10 11" key="1">
    <citation type="submission" date="2019-04" db="EMBL/GenBank/DDBJ databases">
        <title>Salinimonas iocasae sp. nov., a halophilic bacterium isolated from the outer tube casing of tubeworms in Okinawa Trough.</title>
        <authorList>
            <person name="Zhang H."/>
            <person name="Wang H."/>
            <person name="Li C."/>
        </authorList>
    </citation>
    <scope>NUCLEOTIDE SEQUENCE [LARGE SCALE GENOMIC DNA]</scope>
    <source>
        <strain evidence="10 11">KX18D6</strain>
    </source>
</reference>
<evidence type="ECO:0000256" key="7">
    <source>
        <dbReference type="SAM" id="Phobius"/>
    </source>
</evidence>
<keyword evidence="7" id="KW-1133">Transmembrane helix</keyword>
<feature type="coiled-coil region" evidence="6">
    <location>
        <begin position="511"/>
        <end position="556"/>
    </location>
</feature>